<protein>
    <submittedName>
        <fullName evidence="5">AraC-like DNA-binding protein</fullName>
    </submittedName>
</protein>
<evidence type="ECO:0000256" key="1">
    <source>
        <dbReference type="ARBA" id="ARBA00023015"/>
    </source>
</evidence>
<dbReference type="PROSITE" id="PS01124">
    <property type="entry name" value="HTH_ARAC_FAMILY_2"/>
    <property type="match status" value="1"/>
</dbReference>
<dbReference type="EMBL" id="QAYE01000003">
    <property type="protein sequence ID" value="PTW47357.1"/>
    <property type="molecule type" value="Genomic_DNA"/>
</dbReference>
<dbReference type="PANTHER" id="PTHR43436:SF1">
    <property type="entry name" value="TRANSCRIPTIONAL REGULATORY PROTEIN"/>
    <property type="match status" value="1"/>
</dbReference>
<keyword evidence="3" id="KW-0804">Transcription</keyword>
<dbReference type="SUPFAM" id="SSF46689">
    <property type="entry name" value="Homeodomain-like"/>
    <property type="match status" value="2"/>
</dbReference>
<organism evidence="5 6">
    <name type="scientific">Sphingomonas faeni</name>
    <dbReference type="NCBI Taxonomy" id="185950"/>
    <lineage>
        <taxon>Bacteria</taxon>
        <taxon>Pseudomonadati</taxon>
        <taxon>Pseudomonadota</taxon>
        <taxon>Alphaproteobacteria</taxon>
        <taxon>Sphingomonadales</taxon>
        <taxon>Sphingomonadaceae</taxon>
        <taxon>Sphingomonas</taxon>
    </lineage>
</organism>
<dbReference type="SMART" id="SM00342">
    <property type="entry name" value="HTH_ARAC"/>
    <property type="match status" value="1"/>
</dbReference>
<gene>
    <name evidence="5" type="ORF">C8J25_10372</name>
</gene>
<evidence type="ECO:0000256" key="2">
    <source>
        <dbReference type="ARBA" id="ARBA00023125"/>
    </source>
</evidence>
<dbReference type="Pfam" id="PF06719">
    <property type="entry name" value="AraC_N"/>
    <property type="match status" value="1"/>
</dbReference>
<dbReference type="Gene3D" id="1.10.10.60">
    <property type="entry name" value="Homeodomain-like"/>
    <property type="match status" value="2"/>
</dbReference>
<name>A0A2T5U789_9SPHN</name>
<keyword evidence="1" id="KW-0805">Transcription regulation</keyword>
<dbReference type="InterPro" id="IPR018060">
    <property type="entry name" value="HTH_AraC"/>
</dbReference>
<keyword evidence="2 5" id="KW-0238">DNA-binding</keyword>
<evidence type="ECO:0000256" key="3">
    <source>
        <dbReference type="ARBA" id="ARBA00023163"/>
    </source>
</evidence>
<evidence type="ECO:0000259" key="4">
    <source>
        <dbReference type="PROSITE" id="PS01124"/>
    </source>
</evidence>
<dbReference type="InterPro" id="IPR009594">
    <property type="entry name" value="Tscrpt_reg_HTH_AraC_N"/>
</dbReference>
<dbReference type="GO" id="GO:0003700">
    <property type="term" value="F:DNA-binding transcription factor activity"/>
    <property type="evidence" value="ECO:0007669"/>
    <property type="project" value="InterPro"/>
</dbReference>
<dbReference type="AlphaFoldDB" id="A0A2T5U789"/>
<evidence type="ECO:0000313" key="5">
    <source>
        <dbReference type="EMBL" id="PTW47357.1"/>
    </source>
</evidence>
<dbReference type="GO" id="GO:0043565">
    <property type="term" value="F:sequence-specific DNA binding"/>
    <property type="evidence" value="ECO:0007669"/>
    <property type="project" value="InterPro"/>
</dbReference>
<dbReference type="PANTHER" id="PTHR43436">
    <property type="entry name" value="ARAC-FAMILY TRANSCRIPTIONAL REGULATOR"/>
    <property type="match status" value="1"/>
</dbReference>
<dbReference type="InterPro" id="IPR018062">
    <property type="entry name" value="HTH_AraC-typ_CS"/>
</dbReference>
<dbReference type="InterPro" id="IPR009057">
    <property type="entry name" value="Homeodomain-like_sf"/>
</dbReference>
<dbReference type="Proteomes" id="UP000244013">
    <property type="component" value="Unassembled WGS sequence"/>
</dbReference>
<sequence>MVRMPETGKILPFPASGPVSVVSAPDSMVHHAETDRAKNDGMASALLAAVSGFMDAHGGGEGYFPVPDVGVHMIRTYHRMNNHHVYRPSLCITLQGAKEFLVGEDMLSYGPMQCLVVGVDLPACGRIVVASPEKPFVGITVEFDVGVMREVLRDLEIAPVPAASTGRSMFVADVDGPLADCVMRMVKLTDTPKAIPILYPALMREFYYWLLSGPNGAELCKQAVPDSHLERIAKAIRLLRDNFAQTLRIERLADAAHMSQSSFHQHFKALTSMTPLQFQKQLRLLEARRLMMAEAVNVAEAAYQVGYESASQFSREYSRAFGVAPKRDAMGLKVSLA</sequence>
<accession>A0A2T5U789</accession>
<comment type="caution">
    <text evidence="5">The sequence shown here is derived from an EMBL/GenBank/DDBJ whole genome shotgun (WGS) entry which is preliminary data.</text>
</comment>
<evidence type="ECO:0000313" key="6">
    <source>
        <dbReference type="Proteomes" id="UP000244013"/>
    </source>
</evidence>
<proteinExistence type="predicted"/>
<dbReference type="Pfam" id="PF12833">
    <property type="entry name" value="HTH_18"/>
    <property type="match status" value="1"/>
</dbReference>
<feature type="domain" description="HTH araC/xylS-type" evidence="4">
    <location>
        <begin position="233"/>
        <end position="331"/>
    </location>
</feature>
<reference evidence="5 6" key="1">
    <citation type="submission" date="2018-04" db="EMBL/GenBank/DDBJ databases">
        <title>Genomic Encyclopedia of Type Strains, Phase III (KMG-III): the genomes of soil and plant-associated and newly described type strains.</title>
        <authorList>
            <person name="Whitman W."/>
        </authorList>
    </citation>
    <scope>NUCLEOTIDE SEQUENCE [LARGE SCALE GENOMIC DNA]</scope>
    <source>
        <strain evidence="5 6">MA-olki</strain>
    </source>
</reference>
<dbReference type="PROSITE" id="PS00041">
    <property type="entry name" value="HTH_ARAC_FAMILY_1"/>
    <property type="match status" value="1"/>
</dbReference>